<dbReference type="PRINTS" id="PR00469">
    <property type="entry name" value="PNDRDTASEII"/>
</dbReference>
<comment type="catalytic activity">
    <reaction evidence="5">
        <text>2 reduced [2Fe-2S]-[ferredoxin] + NADP(+) + H(+) = 2 oxidized [2Fe-2S]-[ferredoxin] + NADPH</text>
        <dbReference type="Rhea" id="RHEA:20125"/>
        <dbReference type="Rhea" id="RHEA-COMP:10000"/>
        <dbReference type="Rhea" id="RHEA-COMP:10001"/>
        <dbReference type="ChEBI" id="CHEBI:15378"/>
        <dbReference type="ChEBI" id="CHEBI:33737"/>
        <dbReference type="ChEBI" id="CHEBI:33738"/>
        <dbReference type="ChEBI" id="CHEBI:57783"/>
        <dbReference type="ChEBI" id="CHEBI:58349"/>
        <dbReference type="EC" id="1.18.1.2"/>
    </reaction>
</comment>
<reference evidence="7" key="1">
    <citation type="submission" date="2021-02" db="EMBL/GenBank/DDBJ databases">
        <title>Genome-Resolved Metagenomics of a Microbial Community Performing Photosynthetic Biological Nutrient Removal.</title>
        <authorList>
            <person name="Mcdaniel E.A."/>
        </authorList>
    </citation>
    <scope>NUCLEOTIDE SEQUENCE</scope>
    <source>
        <strain evidence="7">UWPOB_OBS1</strain>
    </source>
</reference>
<dbReference type="InterPro" id="IPR036188">
    <property type="entry name" value="FAD/NAD-bd_sf"/>
</dbReference>
<dbReference type="Gene3D" id="3.50.50.60">
    <property type="entry name" value="FAD/NAD(P)-binding domain"/>
    <property type="match status" value="2"/>
</dbReference>
<dbReference type="PANTHER" id="PTHR48105">
    <property type="entry name" value="THIOREDOXIN REDUCTASE 1-RELATED-RELATED"/>
    <property type="match status" value="1"/>
</dbReference>
<dbReference type="InterPro" id="IPR050097">
    <property type="entry name" value="Ferredoxin-NADP_redctase_2"/>
</dbReference>
<keyword evidence="4 5" id="KW-0560">Oxidoreductase</keyword>
<evidence type="ECO:0000256" key="3">
    <source>
        <dbReference type="ARBA" id="ARBA00022857"/>
    </source>
</evidence>
<comment type="similarity">
    <text evidence="5">Belongs to the ferredoxin--NADP reductase type 2 family.</text>
</comment>
<evidence type="ECO:0000313" key="8">
    <source>
        <dbReference type="Proteomes" id="UP000664277"/>
    </source>
</evidence>
<evidence type="ECO:0000256" key="1">
    <source>
        <dbReference type="ARBA" id="ARBA00022630"/>
    </source>
</evidence>
<keyword evidence="2 5" id="KW-0274">FAD</keyword>
<evidence type="ECO:0000256" key="4">
    <source>
        <dbReference type="ARBA" id="ARBA00023002"/>
    </source>
</evidence>
<protein>
    <recommendedName>
        <fullName evidence="5">Ferredoxin--NADP reductase</fullName>
        <shortName evidence="5">FNR</shortName>
        <shortName evidence="5">Fd-NADP(+) reductase</shortName>
        <ecNumber evidence="5">1.18.1.2</ecNumber>
    </recommendedName>
</protein>
<feature type="domain" description="FAD/NAD(P)-binding" evidence="6">
    <location>
        <begin position="4"/>
        <end position="297"/>
    </location>
</feature>
<feature type="binding site" evidence="5">
    <location>
        <position position="283"/>
    </location>
    <ligand>
        <name>FAD</name>
        <dbReference type="ChEBI" id="CHEBI:57692"/>
    </ligand>
</feature>
<dbReference type="InterPro" id="IPR022890">
    <property type="entry name" value="Fd--NADP_Rdtase_type_2"/>
</dbReference>
<accession>A0A8J7TMW3</accession>
<dbReference type="HAMAP" id="MF_01685">
    <property type="entry name" value="FENR2"/>
    <property type="match status" value="1"/>
</dbReference>
<name>A0A8J7TMW3_9BACT</name>
<proteinExistence type="inferred from homology"/>
<dbReference type="Proteomes" id="UP000664277">
    <property type="component" value="Unassembled WGS sequence"/>
</dbReference>
<organism evidence="7 8">
    <name type="scientific">Candidatus Obscuribacter phosphatis</name>
    <dbReference type="NCBI Taxonomy" id="1906157"/>
    <lineage>
        <taxon>Bacteria</taxon>
        <taxon>Bacillati</taxon>
        <taxon>Candidatus Melainabacteria</taxon>
        <taxon>Candidatus Obscuribacterales</taxon>
        <taxon>Candidatus Obscuribacteraceae</taxon>
        <taxon>Candidatus Obscuribacter</taxon>
    </lineage>
</organism>
<comment type="subunit">
    <text evidence="5">Homodimer.</text>
</comment>
<keyword evidence="1 5" id="KW-0285">Flavoprotein</keyword>
<feature type="binding site" evidence="5">
    <location>
        <position position="121"/>
    </location>
    <ligand>
        <name>FAD</name>
        <dbReference type="ChEBI" id="CHEBI:57692"/>
    </ligand>
</feature>
<sequence length="330" mass="36004">MDLYDITIIGGGPTGLFGAFYAGLRGLKVKVIDVLPELGGQLTALYPEKYVYDVAGHPKILAKDLAKNLATQASLFKPAIVLGEKVLDLKKSEEGHWQIITDQNDGHYSKTVLLALGAGACVPKRLDAEYDRELEGESIFYAVKNKERFRGKNVLIIGGGDSAVDWANEFSVLANKVTLIHRRDQFRAVQTSVEEMKRNKVDIKTFYELKEIKTSGKNVEEAVIFDNRTGKEETIKIDAIVINIGFVINLDFLKSWGLKMDVNAITVNEMMETSLPGVYAAGDIAAHTAKLKLIATGAAEAATAVNFAVTFINPSAKAFPGHSSNLNLSI</sequence>
<feature type="binding site" evidence="5">
    <location>
        <position position="33"/>
    </location>
    <ligand>
        <name>FAD</name>
        <dbReference type="ChEBI" id="CHEBI:57692"/>
    </ligand>
</feature>
<feature type="binding site" evidence="5">
    <location>
        <position position="14"/>
    </location>
    <ligand>
        <name>FAD</name>
        <dbReference type="ChEBI" id="CHEBI:57692"/>
    </ligand>
</feature>
<feature type="binding site" evidence="5">
    <location>
        <position position="46"/>
    </location>
    <ligand>
        <name>FAD</name>
        <dbReference type="ChEBI" id="CHEBI:57692"/>
    </ligand>
</feature>
<gene>
    <name evidence="7" type="ORF">J0M35_13785</name>
</gene>
<dbReference type="PRINTS" id="PR00368">
    <property type="entry name" value="FADPNR"/>
</dbReference>
<comment type="caution">
    <text evidence="7">The sequence shown here is derived from an EMBL/GenBank/DDBJ whole genome shotgun (WGS) entry which is preliminary data.</text>
</comment>
<dbReference type="InterPro" id="IPR023753">
    <property type="entry name" value="FAD/NAD-binding_dom"/>
</dbReference>
<dbReference type="Pfam" id="PF07992">
    <property type="entry name" value="Pyr_redox_2"/>
    <property type="match status" value="1"/>
</dbReference>
<dbReference type="EMBL" id="JAFLCK010000020">
    <property type="protein sequence ID" value="MBN8661431.1"/>
    <property type="molecule type" value="Genomic_DNA"/>
</dbReference>
<dbReference type="SUPFAM" id="SSF51905">
    <property type="entry name" value="FAD/NAD(P)-binding domain"/>
    <property type="match status" value="1"/>
</dbReference>
<evidence type="ECO:0000256" key="5">
    <source>
        <dbReference type="HAMAP-Rule" id="MF_01685"/>
    </source>
</evidence>
<feature type="binding site" evidence="5">
    <location>
        <position position="86"/>
    </location>
    <ligand>
        <name>FAD</name>
        <dbReference type="ChEBI" id="CHEBI:57692"/>
    </ligand>
</feature>
<evidence type="ECO:0000256" key="2">
    <source>
        <dbReference type="ARBA" id="ARBA00022827"/>
    </source>
</evidence>
<keyword evidence="3 5" id="KW-0521">NADP</keyword>
<feature type="binding site" evidence="5">
    <location>
        <position position="41"/>
    </location>
    <ligand>
        <name>FAD</name>
        <dbReference type="ChEBI" id="CHEBI:57692"/>
    </ligand>
</feature>
<dbReference type="GO" id="GO:0050660">
    <property type="term" value="F:flavin adenine dinucleotide binding"/>
    <property type="evidence" value="ECO:0007669"/>
    <property type="project" value="UniProtKB-UniRule"/>
</dbReference>
<dbReference type="AlphaFoldDB" id="A0A8J7TMW3"/>
<evidence type="ECO:0000259" key="6">
    <source>
        <dbReference type="Pfam" id="PF07992"/>
    </source>
</evidence>
<feature type="binding site" evidence="5">
    <location>
        <position position="324"/>
    </location>
    <ligand>
        <name>FAD</name>
        <dbReference type="ChEBI" id="CHEBI:57692"/>
    </ligand>
</feature>
<evidence type="ECO:0000313" key="7">
    <source>
        <dbReference type="EMBL" id="MBN8661431.1"/>
    </source>
</evidence>
<dbReference type="GO" id="GO:0004324">
    <property type="term" value="F:ferredoxin-NADP+ reductase activity"/>
    <property type="evidence" value="ECO:0007669"/>
    <property type="project" value="UniProtKB-UniRule"/>
</dbReference>
<comment type="cofactor">
    <cofactor evidence="5">
        <name>FAD</name>
        <dbReference type="ChEBI" id="CHEBI:57692"/>
    </cofactor>
    <text evidence="5">Binds 1 FAD per subunit.</text>
</comment>
<dbReference type="GO" id="GO:0050661">
    <property type="term" value="F:NADP binding"/>
    <property type="evidence" value="ECO:0007669"/>
    <property type="project" value="UniProtKB-UniRule"/>
</dbReference>
<dbReference type="EC" id="1.18.1.2" evidence="5"/>